<evidence type="ECO:0000256" key="2">
    <source>
        <dbReference type="SAM" id="Phobius"/>
    </source>
</evidence>
<dbReference type="InterPro" id="IPR018681">
    <property type="entry name" value="DUF2165_transmembrane"/>
</dbReference>
<dbReference type="Pfam" id="PF09933">
    <property type="entry name" value="DUF2165"/>
    <property type="match status" value="1"/>
</dbReference>
<dbReference type="eggNOG" id="COG5472">
    <property type="taxonomic scope" value="Bacteria"/>
</dbReference>
<dbReference type="AlphaFoldDB" id="R1GDK0"/>
<evidence type="ECO:0000313" key="4">
    <source>
        <dbReference type="Proteomes" id="UP000014139"/>
    </source>
</evidence>
<protein>
    <recommendedName>
        <fullName evidence="5">Integral membrane protein</fullName>
    </recommendedName>
</protein>
<evidence type="ECO:0000256" key="1">
    <source>
        <dbReference type="SAM" id="MobiDB-lite"/>
    </source>
</evidence>
<reference evidence="3 4" key="1">
    <citation type="submission" date="2013-02" db="EMBL/GenBank/DDBJ databases">
        <title>Draft genome sequence of Amycolatopsis vancoresmycina strain DSM 44592T.</title>
        <authorList>
            <person name="Kumar S."/>
            <person name="Kaur N."/>
            <person name="Kaur C."/>
            <person name="Raghava G.P.S."/>
            <person name="Mayilraj S."/>
        </authorList>
    </citation>
    <scope>NUCLEOTIDE SEQUENCE [LARGE SCALE GENOMIC DNA]</scope>
    <source>
        <strain evidence="3 4">DSM 44592</strain>
    </source>
</reference>
<dbReference type="RefSeq" id="WP_003064265.1">
    <property type="nucleotide sequence ID" value="NZ_AOUO01000073.1"/>
</dbReference>
<keyword evidence="2" id="KW-0812">Transmembrane</keyword>
<accession>R1GDK0</accession>
<dbReference type="EMBL" id="AOUO01000073">
    <property type="protein sequence ID" value="EOD69338.1"/>
    <property type="molecule type" value="Genomic_DNA"/>
</dbReference>
<organism evidence="3 4">
    <name type="scientific">Amycolatopsis vancoresmycina DSM 44592</name>
    <dbReference type="NCBI Taxonomy" id="1292037"/>
    <lineage>
        <taxon>Bacteria</taxon>
        <taxon>Bacillati</taxon>
        <taxon>Actinomycetota</taxon>
        <taxon>Actinomycetes</taxon>
        <taxon>Pseudonocardiales</taxon>
        <taxon>Pseudonocardiaceae</taxon>
        <taxon>Amycolatopsis</taxon>
    </lineage>
</organism>
<name>R1GDK0_9PSEU</name>
<feature type="transmembrane region" description="Helical" evidence="2">
    <location>
        <begin position="142"/>
        <end position="161"/>
    </location>
</feature>
<feature type="transmembrane region" description="Helical" evidence="2">
    <location>
        <begin position="107"/>
        <end position="130"/>
    </location>
</feature>
<dbReference type="PATRIC" id="fig|1292037.4.peg.1369"/>
<sequence>MGFLARIGGLRFAVTVLTGMTALQMALIAFGNITDFGTNQAFVQHVLAMDTTFKSPDMMWRAITSPALQNAAYVVIIAWETLTALVLIAAFVAWLRGSPSGRRLSTLGWVMWVLLFGAGFIAIGGEWFQMWQSDKWNGLQPALQNFLIATVALVIAHLPAVQGASGATSRAHSPGAERGAGESE</sequence>
<keyword evidence="4" id="KW-1185">Reference proteome</keyword>
<feature type="transmembrane region" description="Helical" evidence="2">
    <location>
        <begin position="12"/>
        <end position="33"/>
    </location>
</feature>
<evidence type="ECO:0008006" key="5">
    <source>
        <dbReference type="Google" id="ProtNLM"/>
    </source>
</evidence>
<feature type="region of interest" description="Disordered" evidence="1">
    <location>
        <begin position="165"/>
        <end position="184"/>
    </location>
</feature>
<gene>
    <name evidence="3" type="ORF">H480_07043</name>
</gene>
<keyword evidence="2" id="KW-0472">Membrane</keyword>
<feature type="transmembrane region" description="Helical" evidence="2">
    <location>
        <begin position="71"/>
        <end position="95"/>
    </location>
</feature>
<dbReference type="OrthoDB" id="7618855at2"/>
<keyword evidence="2" id="KW-1133">Transmembrane helix</keyword>
<dbReference type="Proteomes" id="UP000014139">
    <property type="component" value="Unassembled WGS sequence"/>
</dbReference>
<evidence type="ECO:0000313" key="3">
    <source>
        <dbReference type="EMBL" id="EOD69338.1"/>
    </source>
</evidence>
<proteinExistence type="predicted"/>
<comment type="caution">
    <text evidence="3">The sequence shown here is derived from an EMBL/GenBank/DDBJ whole genome shotgun (WGS) entry which is preliminary data.</text>
</comment>